<keyword evidence="3 5" id="KW-0408">Iron</keyword>
<dbReference type="GO" id="GO:0016020">
    <property type="term" value="C:membrane"/>
    <property type="evidence" value="ECO:0007669"/>
    <property type="project" value="TreeGrafter"/>
</dbReference>
<feature type="non-terminal residue" evidence="7">
    <location>
        <position position="1"/>
    </location>
</feature>
<dbReference type="InterPro" id="IPR036400">
    <property type="entry name" value="Cyt_B5-like_heme/steroid_sf"/>
</dbReference>
<dbReference type="GeneID" id="17300922"/>
<dbReference type="InterPro" id="IPR018506">
    <property type="entry name" value="Cyt_B5_heme-BS"/>
</dbReference>
<name>L1J728_GUITC</name>
<dbReference type="EnsemblProtists" id="EKX44338">
    <property type="protein sequence ID" value="EKX44338"/>
    <property type="gene ID" value="GUITHDRAFT_41116"/>
</dbReference>
<dbReference type="PRINTS" id="PR00363">
    <property type="entry name" value="CYTOCHROMEB5"/>
</dbReference>
<dbReference type="PROSITE" id="PS00191">
    <property type="entry name" value="CYTOCHROME_B5_1"/>
    <property type="match status" value="1"/>
</dbReference>
<evidence type="ECO:0000256" key="3">
    <source>
        <dbReference type="ARBA" id="ARBA00023004"/>
    </source>
</evidence>
<feature type="non-terminal residue" evidence="7">
    <location>
        <position position="70"/>
    </location>
</feature>
<reference evidence="9" key="2">
    <citation type="submission" date="2012-11" db="EMBL/GenBank/DDBJ databases">
        <authorList>
            <person name="Kuo A."/>
            <person name="Curtis B.A."/>
            <person name="Tanifuji G."/>
            <person name="Burki F."/>
            <person name="Gruber A."/>
            <person name="Irimia M."/>
            <person name="Maruyama S."/>
            <person name="Arias M.C."/>
            <person name="Ball S.G."/>
            <person name="Gile G.H."/>
            <person name="Hirakawa Y."/>
            <person name="Hopkins J.F."/>
            <person name="Rensing S.A."/>
            <person name="Schmutz J."/>
            <person name="Symeonidi A."/>
            <person name="Elias M."/>
            <person name="Eveleigh R.J."/>
            <person name="Herman E.K."/>
            <person name="Klute M.J."/>
            <person name="Nakayama T."/>
            <person name="Obornik M."/>
            <person name="Reyes-Prieto A."/>
            <person name="Armbrust E.V."/>
            <person name="Aves S.J."/>
            <person name="Beiko R.G."/>
            <person name="Coutinho P."/>
            <person name="Dacks J.B."/>
            <person name="Durnford D.G."/>
            <person name="Fast N.M."/>
            <person name="Green B.R."/>
            <person name="Grisdale C."/>
            <person name="Hempe F."/>
            <person name="Henrissat B."/>
            <person name="Hoppner M.P."/>
            <person name="Ishida K.-I."/>
            <person name="Kim E."/>
            <person name="Koreny L."/>
            <person name="Kroth P.G."/>
            <person name="Liu Y."/>
            <person name="Malik S.-B."/>
            <person name="Maier U.G."/>
            <person name="McRose D."/>
            <person name="Mock T."/>
            <person name="Neilson J.A."/>
            <person name="Onodera N.T."/>
            <person name="Poole A.M."/>
            <person name="Pritham E.J."/>
            <person name="Richards T.A."/>
            <person name="Rocap G."/>
            <person name="Roy S.W."/>
            <person name="Sarai C."/>
            <person name="Schaack S."/>
            <person name="Shirato S."/>
            <person name="Slamovits C.H."/>
            <person name="Spencer D.F."/>
            <person name="Suzuki S."/>
            <person name="Worden A.Z."/>
            <person name="Zauner S."/>
            <person name="Barry K."/>
            <person name="Bell C."/>
            <person name="Bharti A.K."/>
            <person name="Crow J.A."/>
            <person name="Grimwood J."/>
            <person name="Kramer R."/>
            <person name="Lindquist E."/>
            <person name="Lucas S."/>
            <person name="Salamov A."/>
            <person name="McFadden G.I."/>
            <person name="Lane C.E."/>
            <person name="Keeling P.J."/>
            <person name="Gray M.W."/>
            <person name="Grigoriev I.V."/>
            <person name="Archibald J.M."/>
        </authorList>
    </citation>
    <scope>NUCLEOTIDE SEQUENCE</scope>
    <source>
        <strain evidence="9">CCMP2712</strain>
    </source>
</reference>
<dbReference type="Proteomes" id="UP000011087">
    <property type="component" value="Unassembled WGS sequence"/>
</dbReference>
<protein>
    <recommendedName>
        <fullName evidence="6">Cytochrome b5 heme-binding domain-containing protein</fullName>
    </recommendedName>
</protein>
<dbReference type="PROSITE" id="PS50255">
    <property type="entry name" value="CYTOCHROME_B5_2"/>
    <property type="match status" value="1"/>
</dbReference>
<dbReference type="RefSeq" id="XP_005831318.1">
    <property type="nucleotide sequence ID" value="XM_005831261.1"/>
</dbReference>
<sequence length="70" mass="7841">AEVARHNKQHDGYIIIDGVVYDVTNFLDHHPGGPNILMEHIGKDATVKFEDIGHSLLARYQLADLYVGEL</sequence>
<accession>L1J728</accession>
<keyword evidence="2 5" id="KW-0479">Metal-binding</keyword>
<dbReference type="SMART" id="SM01117">
    <property type="entry name" value="Cyt-b5"/>
    <property type="match status" value="1"/>
</dbReference>
<dbReference type="KEGG" id="gtt:GUITHDRAFT_41116"/>
<dbReference type="SUPFAM" id="SSF55856">
    <property type="entry name" value="Cytochrome b5-like heme/steroid binding domain"/>
    <property type="match status" value="1"/>
</dbReference>
<dbReference type="OMA" id="AFDDFGH"/>
<dbReference type="InterPro" id="IPR001199">
    <property type="entry name" value="Cyt_B5-like_heme/steroid-bd"/>
</dbReference>
<dbReference type="EMBL" id="JH993005">
    <property type="protein sequence ID" value="EKX44338.1"/>
    <property type="molecule type" value="Genomic_DNA"/>
</dbReference>
<dbReference type="PaxDb" id="55529-EKX44338"/>
<keyword evidence="9" id="KW-1185">Reference proteome</keyword>
<gene>
    <name evidence="7" type="ORF">GUITHDRAFT_41116</name>
</gene>
<dbReference type="GO" id="GO:0046872">
    <property type="term" value="F:metal ion binding"/>
    <property type="evidence" value="ECO:0007669"/>
    <property type="project" value="UniProtKB-UniRule"/>
</dbReference>
<evidence type="ECO:0000313" key="8">
    <source>
        <dbReference type="EnsemblProtists" id="EKX44338"/>
    </source>
</evidence>
<comment type="similarity">
    <text evidence="4 5">Belongs to the cytochrome b5 family.</text>
</comment>
<dbReference type="PANTHER" id="PTHR19359">
    <property type="entry name" value="CYTOCHROME B5"/>
    <property type="match status" value="1"/>
</dbReference>
<evidence type="ECO:0000256" key="5">
    <source>
        <dbReference type="RuleBase" id="RU362121"/>
    </source>
</evidence>
<dbReference type="Gene3D" id="3.10.120.10">
    <property type="entry name" value="Cytochrome b5-like heme/steroid binding domain"/>
    <property type="match status" value="1"/>
</dbReference>
<dbReference type="GO" id="GO:0020037">
    <property type="term" value="F:heme binding"/>
    <property type="evidence" value="ECO:0007669"/>
    <property type="project" value="UniProtKB-UniRule"/>
</dbReference>
<dbReference type="HOGENOM" id="CLU_102602_4_3_1"/>
<reference evidence="7 9" key="1">
    <citation type="journal article" date="2012" name="Nature">
        <title>Algal genomes reveal evolutionary mosaicism and the fate of nucleomorphs.</title>
        <authorList>
            <consortium name="DOE Joint Genome Institute"/>
            <person name="Curtis B.A."/>
            <person name="Tanifuji G."/>
            <person name="Burki F."/>
            <person name="Gruber A."/>
            <person name="Irimia M."/>
            <person name="Maruyama S."/>
            <person name="Arias M.C."/>
            <person name="Ball S.G."/>
            <person name="Gile G.H."/>
            <person name="Hirakawa Y."/>
            <person name="Hopkins J.F."/>
            <person name="Kuo A."/>
            <person name="Rensing S.A."/>
            <person name="Schmutz J."/>
            <person name="Symeonidi A."/>
            <person name="Elias M."/>
            <person name="Eveleigh R.J."/>
            <person name="Herman E.K."/>
            <person name="Klute M.J."/>
            <person name="Nakayama T."/>
            <person name="Obornik M."/>
            <person name="Reyes-Prieto A."/>
            <person name="Armbrust E.V."/>
            <person name="Aves S.J."/>
            <person name="Beiko R.G."/>
            <person name="Coutinho P."/>
            <person name="Dacks J.B."/>
            <person name="Durnford D.G."/>
            <person name="Fast N.M."/>
            <person name="Green B.R."/>
            <person name="Grisdale C.J."/>
            <person name="Hempel F."/>
            <person name="Henrissat B."/>
            <person name="Hoppner M.P."/>
            <person name="Ishida K."/>
            <person name="Kim E."/>
            <person name="Koreny L."/>
            <person name="Kroth P.G."/>
            <person name="Liu Y."/>
            <person name="Malik S.B."/>
            <person name="Maier U.G."/>
            <person name="McRose D."/>
            <person name="Mock T."/>
            <person name="Neilson J.A."/>
            <person name="Onodera N.T."/>
            <person name="Poole A.M."/>
            <person name="Pritham E.J."/>
            <person name="Richards T.A."/>
            <person name="Rocap G."/>
            <person name="Roy S.W."/>
            <person name="Sarai C."/>
            <person name="Schaack S."/>
            <person name="Shirato S."/>
            <person name="Slamovits C.H."/>
            <person name="Spencer D.F."/>
            <person name="Suzuki S."/>
            <person name="Worden A.Z."/>
            <person name="Zauner S."/>
            <person name="Barry K."/>
            <person name="Bell C."/>
            <person name="Bharti A.K."/>
            <person name="Crow J.A."/>
            <person name="Grimwood J."/>
            <person name="Kramer R."/>
            <person name="Lindquist E."/>
            <person name="Lucas S."/>
            <person name="Salamov A."/>
            <person name="McFadden G.I."/>
            <person name="Lane C.E."/>
            <person name="Keeling P.J."/>
            <person name="Gray M.W."/>
            <person name="Grigoriev I.V."/>
            <person name="Archibald J.M."/>
        </authorList>
    </citation>
    <scope>NUCLEOTIDE SEQUENCE</scope>
    <source>
        <strain evidence="7 9">CCMP2712</strain>
    </source>
</reference>
<evidence type="ECO:0000256" key="2">
    <source>
        <dbReference type="ARBA" id="ARBA00022723"/>
    </source>
</evidence>
<dbReference type="Pfam" id="PF00173">
    <property type="entry name" value="Cyt-b5"/>
    <property type="match status" value="1"/>
</dbReference>
<dbReference type="eggNOG" id="KOG0537">
    <property type="taxonomic scope" value="Eukaryota"/>
</dbReference>
<evidence type="ECO:0000313" key="9">
    <source>
        <dbReference type="Proteomes" id="UP000011087"/>
    </source>
</evidence>
<organism evidence="7">
    <name type="scientific">Guillardia theta (strain CCMP2712)</name>
    <name type="common">Cryptophyte</name>
    <dbReference type="NCBI Taxonomy" id="905079"/>
    <lineage>
        <taxon>Eukaryota</taxon>
        <taxon>Cryptophyceae</taxon>
        <taxon>Pyrenomonadales</taxon>
        <taxon>Geminigeraceae</taxon>
        <taxon>Guillardia</taxon>
    </lineage>
</organism>
<dbReference type="STRING" id="905079.L1J728"/>
<evidence type="ECO:0000256" key="1">
    <source>
        <dbReference type="ARBA" id="ARBA00022617"/>
    </source>
</evidence>
<reference evidence="8" key="3">
    <citation type="submission" date="2016-03" db="UniProtKB">
        <authorList>
            <consortium name="EnsemblProtists"/>
        </authorList>
    </citation>
    <scope>IDENTIFICATION</scope>
</reference>
<dbReference type="OrthoDB" id="260519at2759"/>
<dbReference type="InterPro" id="IPR050668">
    <property type="entry name" value="Cytochrome_b5"/>
</dbReference>
<proteinExistence type="inferred from homology"/>
<dbReference type="AlphaFoldDB" id="L1J728"/>
<evidence type="ECO:0000256" key="4">
    <source>
        <dbReference type="ARBA" id="ARBA00038168"/>
    </source>
</evidence>
<feature type="domain" description="Cytochrome b5 heme-binding" evidence="6">
    <location>
        <begin position="1"/>
        <end position="70"/>
    </location>
</feature>
<keyword evidence="1 5" id="KW-0349">Heme</keyword>
<evidence type="ECO:0000313" key="7">
    <source>
        <dbReference type="EMBL" id="EKX44338.1"/>
    </source>
</evidence>
<evidence type="ECO:0000259" key="6">
    <source>
        <dbReference type="PROSITE" id="PS50255"/>
    </source>
</evidence>